<dbReference type="Pfam" id="PF01715">
    <property type="entry name" value="IPPT"/>
    <property type="match status" value="1"/>
</dbReference>
<dbReference type="Gene3D" id="3.40.50.300">
    <property type="entry name" value="P-loop containing nucleotide triphosphate hydrolases"/>
    <property type="match status" value="1"/>
</dbReference>
<organism evidence="6">
    <name type="scientific">Solanum lycopersicum</name>
    <name type="common">Tomato</name>
    <name type="synonym">Lycopersicon esculentum</name>
    <dbReference type="NCBI Taxonomy" id="4081"/>
    <lineage>
        <taxon>Eukaryota</taxon>
        <taxon>Viridiplantae</taxon>
        <taxon>Streptophyta</taxon>
        <taxon>Embryophyta</taxon>
        <taxon>Tracheophyta</taxon>
        <taxon>Spermatophyta</taxon>
        <taxon>Magnoliopsida</taxon>
        <taxon>eudicotyledons</taxon>
        <taxon>Gunneridae</taxon>
        <taxon>Pentapetalae</taxon>
        <taxon>asterids</taxon>
        <taxon>lamiids</taxon>
        <taxon>Solanales</taxon>
        <taxon>Solanaceae</taxon>
        <taxon>Solanoideae</taxon>
        <taxon>Solaneae</taxon>
        <taxon>Solanum</taxon>
        <taxon>Solanum subgen. Lycopersicon</taxon>
    </lineage>
</organism>
<dbReference type="GO" id="GO:0009691">
    <property type="term" value="P:cytokinin biosynthetic process"/>
    <property type="evidence" value="ECO:0000318"/>
    <property type="project" value="GO_Central"/>
</dbReference>
<dbReference type="Proteomes" id="UP000004994">
    <property type="component" value="Chromosome 11"/>
</dbReference>
<dbReference type="GO" id="GO:0006400">
    <property type="term" value="P:tRNA modification"/>
    <property type="evidence" value="ECO:0000318"/>
    <property type="project" value="GO_Central"/>
</dbReference>
<dbReference type="Gramene" id="Solyc11g028187.1.1">
    <property type="protein sequence ID" value="Solyc11g028187.1.1"/>
    <property type="gene ID" value="Solyc11g028187.1"/>
</dbReference>
<evidence type="ECO:0000256" key="4">
    <source>
        <dbReference type="ARBA" id="ARBA00022741"/>
    </source>
</evidence>
<comment type="similarity">
    <text evidence="1">Belongs to the IPP transferase family.</text>
</comment>
<dbReference type="GO" id="GO:0052381">
    <property type="term" value="F:tRNA dimethylallyltransferase activity"/>
    <property type="evidence" value="ECO:0000318"/>
    <property type="project" value="GO_Central"/>
</dbReference>
<sequence length="104" mass="12150">EIEPDSDFTAKDFLFASNDYIEKILKTHRVPIIIRGLNSCIEKLVEDHVFMFNYKYNSCYIWIDVERSILNCRVNMRVDKMVNAGLVDEVRKIVIADADYTKGI</sequence>
<dbReference type="EnsemblPlants" id="Solyc11g028187.1.1">
    <property type="protein sequence ID" value="Solyc11g028187.1.1"/>
    <property type="gene ID" value="Solyc11g028187.1"/>
</dbReference>
<dbReference type="InterPro" id="IPR039657">
    <property type="entry name" value="Dimethylallyltransferase"/>
</dbReference>
<evidence type="ECO:0000256" key="2">
    <source>
        <dbReference type="ARBA" id="ARBA00022679"/>
    </source>
</evidence>
<keyword evidence="3" id="KW-0203">Cytokinin biosynthesis</keyword>
<accession>A0A3Q7IUI1</accession>
<dbReference type="Gene3D" id="1.10.287.890">
    <property type="entry name" value="Crystal structure of tRNA isopentenylpyrophosphate transferase (bh2366) domain"/>
    <property type="match status" value="1"/>
</dbReference>
<evidence type="ECO:0000313" key="6">
    <source>
        <dbReference type="EnsemblPlants" id="Solyc11g028187.1.1"/>
    </source>
</evidence>
<dbReference type="AlphaFoldDB" id="A0A3Q7IUI1"/>
<dbReference type="InterPro" id="IPR027417">
    <property type="entry name" value="P-loop_NTPase"/>
</dbReference>
<dbReference type="PANTHER" id="PTHR11088">
    <property type="entry name" value="TRNA DIMETHYLALLYLTRANSFERASE"/>
    <property type="match status" value="1"/>
</dbReference>
<keyword evidence="7" id="KW-1185">Reference proteome</keyword>
<evidence type="ECO:0000256" key="5">
    <source>
        <dbReference type="ARBA" id="ARBA00022840"/>
    </source>
</evidence>
<evidence type="ECO:0000256" key="3">
    <source>
        <dbReference type="ARBA" id="ARBA00022712"/>
    </source>
</evidence>
<evidence type="ECO:0000313" key="7">
    <source>
        <dbReference type="Proteomes" id="UP000004994"/>
    </source>
</evidence>
<reference evidence="6" key="2">
    <citation type="submission" date="2019-01" db="UniProtKB">
        <authorList>
            <consortium name="EnsemblPlants"/>
        </authorList>
    </citation>
    <scope>IDENTIFICATION</scope>
    <source>
        <strain evidence="6">cv. Heinz 1706</strain>
    </source>
</reference>
<keyword evidence="2" id="KW-0808">Transferase</keyword>
<proteinExistence type="inferred from homology"/>
<name>A0A3Q7IUI1_SOLLC</name>
<keyword evidence="4" id="KW-0547">Nucleotide-binding</keyword>
<dbReference type="GO" id="GO:0005524">
    <property type="term" value="F:ATP binding"/>
    <property type="evidence" value="ECO:0007669"/>
    <property type="project" value="UniProtKB-KW"/>
</dbReference>
<dbReference type="GO" id="GO:0005739">
    <property type="term" value="C:mitochondrion"/>
    <property type="evidence" value="ECO:0000318"/>
    <property type="project" value="GO_Central"/>
</dbReference>
<reference evidence="6" key="1">
    <citation type="journal article" date="2012" name="Nature">
        <title>The tomato genome sequence provides insights into fleshy fruit evolution.</title>
        <authorList>
            <consortium name="Tomato Genome Consortium"/>
        </authorList>
    </citation>
    <scope>NUCLEOTIDE SEQUENCE [LARGE SCALE GENOMIC DNA]</scope>
    <source>
        <strain evidence="6">cv. Heinz 1706</strain>
    </source>
</reference>
<keyword evidence="5" id="KW-0067">ATP-binding</keyword>
<protein>
    <submittedName>
        <fullName evidence="6">Uncharacterized protein</fullName>
    </submittedName>
</protein>
<evidence type="ECO:0000256" key="1">
    <source>
        <dbReference type="ARBA" id="ARBA00005842"/>
    </source>
</evidence>
<dbReference type="PANTHER" id="PTHR11088:SF73">
    <property type="entry name" value="PHOSPHORIBULOKINASE_URIDINE KINASE DOMAIN-CONTAINING PROTEIN"/>
    <property type="match status" value="1"/>
</dbReference>
<dbReference type="InParanoid" id="A0A3Q7IUI1"/>